<proteinExistence type="predicted"/>
<name>A0A143DF62_9PROT</name>
<keyword evidence="3" id="KW-1185">Reference proteome</keyword>
<dbReference type="RefSeq" id="WP_066135495.1">
    <property type="nucleotide sequence ID" value="NZ_CP014525.1"/>
</dbReference>
<dbReference type="STRING" id="1549855.AY555_08210"/>
<feature type="region of interest" description="Disordered" evidence="1">
    <location>
        <begin position="157"/>
        <end position="182"/>
    </location>
</feature>
<reference evidence="2 3" key="1">
    <citation type="submission" date="2016-02" db="EMBL/GenBank/DDBJ databases">
        <title>Complete Genome of H5569, the type strain of the newly described species Haematospirillium jordaniae.</title>
        <authorList>
            <person name="Nicholson A.C."/>
            <person name="Humrighouse B.W."/>
            <person name="Loparov V."/>
            <person name="McQuiston J.R."/>
        </authorList>
    </citation>
    <scope>NUCLEOTIDE SEQUENCE [LARGE SCALE GENOMIC DNA]</scope>
    <source>
        <strain evidence="2 3">H5569</strain>
    </source>
</reference>
<evidence type="ECO:0000256" key="1">
    <source>
        <dbReference type="SAM" id="MobiDB-lite"/>
    </source>
</evidence>
<protein>
    <recommendedName>
        <fullName evidence="4">DUF177 domain-containing protein</fullName>
    </recommendedName>
</protein>
<evidence type="ECO:0000313" key="2">
    <source>
        <dbReference type="EMBL" id="AMW35160.1"/>
    </source>
</evidence>
<evidence type="ECO:0000313" key="3">
    <source>
        <dbReference type="Proteomes" id="UP000076066"/>
    </source>
</evidence>
<sequence length="182" mass="19297">MASVPDLTVEPEFSRPVNVERLPAGGRWFVLSASAEECQALAARFGLVALSSFEARIHLKAVASGDIIQAEGEFSADITQVCGVSLQEFATSLTERFSLSYTFSPDGADSAEVTFDPEGEDPPEPIVNGMIDLGDIAAEHLGLSINPFARSESASLAVPPGVSVNEPERESPFSALGKLRKD</sequence>
<dbReference type="Proteomes" id="UP000076066">
    <property type="component" value="Chromosome"/>
</dbReference>
<dbReference type="AlphaFoldDB" id="A0A143DF62"/>
<dbReference type="KEGG" id="hjo:AY555_08210"/>
<dbReference type="Pfam" id="PF02620">
    <property type="entry name" value="YceD"/>
    <property type="match status" value="1"/>
</dbReference>
<accession>A0A143DF62</accession>
<evidence type="ECO:0008006" key="4">
    <source>
        <dbReference type="Google" id="ProtNLM"/>
    </source>
</evidence>
<dbReference type="OrthoDB" id="8443793at2"/>
<organism evidence="2 3">
    <name type="scientific">Haematospirillum jordaniae</name>
    <dbReference type="NCBI Taxonomy" id="1549855"/>
    <lineage>
        <taxon>Bacteria</taxon>
        <taxon>Pseudomonadati</taxon>
        <taxon>Pseudomonadota</taxon>
        <taxon>Alphaproteobacteria</taxon>
        <taxon>Rhodospirillales</taxon>
        <taxon>Novispirillaceae</taxon>
        <taxon>Haematospirillum</taxon>
    </lineage>
</organism>
<gene>
    <name evidence="2" type="ORF">AY555_08210</name>
</gene>
<dbReference type="EMBL" id="CP014525">
    <property type="protein sequence ID" value="AMW35160.1"/>
    <property type="molecule type" value="Genomic_DNA"/>
</dbReference>
<dbReference type="GeneID" id="53317139"/>
<dbReference type="InterPro" id="IPR003772">
    <property type="entry name" value="YceD"/>
</dbReference>